<dbReference type="PANTHER" id="PTHR46796:SF13">
    <property type="entry name" value="HTH-TYPE TRANSCRIPTIONAL ACTIVATOR RHAS"/>
    <property type="match status" value="1"/>
</dbReference>
<name>A0A5Q0QBD9_9SPHI</name>
<dbReference type="InterPro" id="IPR050204">
    <property type="entry name" value="AraC_XylS_family_regulators"/>
</dbReference>
<evidence type="ECO:0000313" key="5">
    <source>
        <dbReference type="EMBL" id="QGA26479.1"/>
    </source>
</evidence>
<dbReference type="PROSITE" id="PS01124">
    <property type="entry name" value="HTH_ARAC_FAMILY_2"/>
    <property type="match status" value="1"/>
</dbReference>
<dbReference type="SUPFAM" id="SSF46689">
    <property type="entry name" value="Homeodomain-like"/>
    <property type="match status" value="1"/>
</dbReference>
<dbReference type="Proteomes" id="UP000326921">
    <property type="component" value="Chromosome"/>
</dbReference>
<dbReference type="GO" id="GO:0043565">
    <property type="term" value="F:sequence-specific DNA binding"/>
    <property type="evidence" value="ECO:0007669"/>
    <property type="project" value="InterPro"/>
</dbReference>
<keyword evidence="3" id="KW-0804">Transcription</keyword>
<evidence type="ECO:0000256" key="2">
    <source>
        <dbReference type="ARBA" id="ARBA00023125"/>
    </source>
</evidence>
<dbReference type="Pfam" id="PF20240">
    <property type="entry name" value="DUF6597"/>
    <property type="match status" value="1"/>
</dbReference>
<dbReference type="EMBL" id="CP045652">
    <property type="protein sequence ID" value="QGA26479.1"/>
    <property type="molecule type" value="Genomic_DNA"/>
</dbReference>
<proteinExistence type="predicted"/>
<dbReference type="InterPro" id="IPR009057">
    <property type="entry name" value="Homeodomain-like_sf"/>
</dbReference>
<keyword evidence="1" id="KW-0805">Transcription regulation</keyword>
<evidence type="ECO:0000256" key="3">
    <source>
        <dbReference type="ARBA" id="ARBA00023163"/>
    </source>
</evidence>
<evidence type="ECO:0000313" key="6">
    <source>
        <dbReference type="Proteomes" id="UP000326921"/>
    </source>
</evidence>
<keyword evidence="6" id="KW-1185">Reference proteome</keyword>
<accession>A0A5Q0QBD9</accession>
<organism evidence="5 6">
    <name type="scientific">Sphingobacterium zhuxiongii</name>
    <dbReference type="NCBI Taxonomy" id="2662364"/>
    <lineage>
        <taxon>Bacteria</taxon>
        <taxon>Pseudomonadati</taxon>
        <taxon>Bacteroidota</taxon>
        <taxon>Sphingobacteriia</taxon>
        <taxon>Sphingobacteriales</taxon>
        <taxon>Sphingobacteriaceae</taxon>
        <taxon>Sphingobacterium</taxon>
    </lineage>
</organism>
<dbReference type="InterPro" id="IPR046532">
    <property type="entry name" value="DUF6597"/>
</dbReference>
<dbReference type="PANTHER" id="PTHR46796">
    <property type="entry name" value="HTH-TYPE TRANSCRIPTIONAL ACTIVATOR RHAS-RELATED"/>
    <property type="match status" value="1"/>
</dbReference>
<evidence type="ECO:0000259" key="4">
    <source>
        <dbReference type="PROSITE" id="PS01124"/>
    </source>
</evidence>
<dbReference type="InterPro" id="IPR018060">
    <property type="entry name" value="HTH_AraC"/>
</dbReference>
<dbReference type="KEGG" id="sphe:GFH32_09135"/>
<protein>
    <submittedName>
        <fullName evidence="5">Helix-turn-helix domain-containing protein</fullName>
    </submittedName>
</protein>
<dbReference type="Gene3D" id="1.10.10.60">
    <property type="entry name" value="Homeodomain-like"/>
    <property type="match status" value="1"/>
</dbReference>
<dbReference type="SMART" id="SM00342">
    <property type="entry name" value="HTH_ARAC"/>
    <property type="match status" value="1"/>
</dbReference>
<feature type="domain" description="HTH araC/xylS-type" evidence="4">
    <location>
        <begin position="174"/>
        <end position="263"/>
    </location>
</feature>
<sequence>MAFIFRTFAAPLNVQHIISNFWFFESDEGIGAYTHYATATVFPKIVFGLEGFFSISSDEGRQIKLDGSGFNGQTNTFMKLIVYSKKVSVFGVVLKPYSLFGLTGHTAEILNNEYLDFNSIWSTLGKNLEEEVITAPNHYSRIKIISSFLEKKWNKNCKSQGNIMIANAANELINLEGVLDINKISDKYSLSVRQFERNFKKMTGFSPKHFHRISRFKKAIDICLENRLKMTDIAYHFGYFDQAHFIKDFKQFSGYTPLRYQNLASSDIVFTKI</sequence>
<keyword evidence="2" id="KW-0238">DNA-binding</keyword>
<dbReference type="AlphaFoldDB" id="A0A5Q0QBD9"/>
<dbReference type="RefSeq" id="WP_153511339.1">
    <property type="nucleotide sequence ID" value="NZ_CP045652.1"/>
</dbReference>
<gene>
    <name evidence="5" type="ORF">GFH32_09135</name>
</gene>
<evidence type="ECO:0000256" key="1">
    <source>
        <dbReference type="ARBA" id="ARBA00023015"/>
    </source>
</evidence>
<reference evidence="5 6" key="1">
    <citation type="submission" date="2019-10" db="EMBL/GenBank/DDBJ databases">
        <authorList>
            <person name="Dong K."/>
        </authorList>
    </citation>
    <scope>NUCLEOTIDE SEQUENCE [LARGE SCALE GENOMIC DNA]</scope>
    <source>
        <strain evidence="6">dk4302</strain>
    </source>
</reference>
<dbReference type="Pfam" id="PF12833">
    <property type="entry name" value="HTH_18"/>
    <property type="match status" value="1"/>
</dbReference>
<dbReference type="GO" id="GO:0003700">
    <property type="term" value="F:DNA-binding transcription factor activity"/>
    <property type="evidence" value="ECO:0007669"/>
    <property type="project" value="InterPro"/>
</dbReference>